<dbReference type="GO" id="GO:0022857">
    <property type="term" value="F:transmembrane transporter activity"/>
    <property type="evidence" value="ECO:0007669"/>
    <property type="project" value="InterPro"/>
</dbReference>
<protein>
    <submittedName>
        <fullName evidence="6">Multidrug resistance protein MdtA</fullName>
    </submittedName>
</protein>
<dbReference type="GO" id="GO:0015679">
    <property type="term" value="P:plasma membrane copper ion transport"/>
    <property type="evidence" value="ECO:0007669"/>
    <property type="project" value="TreeGrafter"/>
</dbReference>
<dbReference type="GO" id="GO:0060003">
    <property type="term" value="P:copper ion export"/>
    <property type="evidence" value="ECO:0007669"/>
    <property type="project" value="TreeGrafter"/>
</dbReference>
<dbReference type="GO" id="GO:0016020">
    <property type="term" value="C:membrane"/>
    <property type="evidence" value="ECO:0007669"/>
    <property type="project" value="InterPro"/>
</dbReference>
<comment type="caution">
    <text evidence="6">The sequence shown here is derived from an EMBL/GenBank/DDBJ whole genome shotgun (WGS) entry which is preliminary data.</text>
</comment>
<dbReference type="PANTHER" id="PTHR30097">
    <property type="entry name" value="CATION EFFLUX SYSTEM PROTEIN CUSB"/>
    <property type="match status" value="1"/>
</dbReference>
<dbReference type="SUPFAM" id="SSF111369">
    <property type="entry name" value="HlyD-like secretion proteins"/>
    <property type="match status" value="1"/>
</dbReference>
<keyword evidence="4" id="KW-1133">Transmembrane helix</keyword>
<dbReference type="InterPro" id="IPR051909">
    <property type="entry name" value="MFP_Cation_Efflux"/>
</dbReference>
<dbReference type="GO" id="GO:0030313">
    <property type="term" value="C:cell envelope"/>
    <property type="evidence" value="ECO:0007669"/>
    <property type="project" value="TreeGrafter"/>
</dbReference>
<dbReference type="EMBL" id="BPQM01000063">
    <property type="protein sequence ID" value="GJD79489.1"/>
    <property type="molecule type" value="Genomic_DNA"/>
</dbReference>
<evidence type="ECO:0000256" key="1">
    <source>
        <dbReference type="ARBA" id="ARBA00009477"/>
    </source>
</evidence>
<keyword evidence="7" id="KW-1185">Reference proteome</keyword>
<dbReference type="NCBIfam" id="TIGR01730">
    <property type="entry name" value="RND_mfp"/>
    <property type="match status" value="1"/>
</dbReference>
<reference evidence="6" key="2">
    <citation type="submission" date="2021-08" db="EMBL/GenBank/DDBJ databases">
        <authorList>
            <person name="Tani A."/>
            <person name="Ola A."/>
            <person name="Ogura Y."/>
            <person name="Katsura K."/>
            <person name="Hayashi T."/>
        </authorList>
    </citation>
    <scope>NUCLEOTIDE SEQUENCE</scope>
    <source>
        <strain evidence="6">NBRC 103626</strain>
    </source>
</reference>
<feature type="transmembrane region" description="Helical" evidence="4">
    <location>
        <begin position="173"/>
        <end position="191"/>
    </location>
</feature>
<keyword evidence="5" id="KW-0732">Signal</keyword>
<dbReference type="Proteomes" id="UP001055108">
    <property type="component" value="Unassembled WGS sequence"/>
</dbReference>
<dbReference type="Gene3D" id="1.10.287.470">
    <property type="entry name" value="Helix hairpin bin"/>
    <property type="match status" value="1"/>
</dbReference>
<keyword evidence="2" id="KW-0813">Transport</keyword>
<dbReference type="InterPro" id="IPR006143">
    <property type="entry name" value="RND_pump_MFP"/>
</dbReference>
<feature type="chain" id="PRO_5041439871" evidence="5">
    <location>
        <begin position="25"/>
        <end position="583"/>
    </location>
</feature>
<comment type="similarity">
    <text evidence="1">Belongs to the membrane fusion protein (MFP) (TC 8.A.1) family.</text>
</comment>
<reference evidence="6" key="1">
    <citation type="journal article" date="2016" name="Front. Microbiol.">
        <title>Genome Sequence of the Piezophilic, Mesophilic Sulfate-Reducing Bacterium Desulfovibrio indicus J2T.</title>
        <authorList>
            <person name="Cao J."/>
            <person name="Maignien L."/>
            <person name="Shao Z."/>
            <person name="Alain K."/>
            <person name="Jebbar M."/>
        </authorList>
    </citation>
    <scope>NUCLEOTIDE SEQUENCE</scope>
    <source>
        <strain evidence="6">NBRC 103626</strain>
    </source>
</reference>
<proteinExistence type="inferred from homology"/>
<evidence type="ECO:0000313" key="6">
    <source>
        <dbReference type="EMBL" id="GJD79489.1"/>
    </source>
</evidence>
<keyword evidence="4" id="KW-0472">Membrane</keyword>
<feature type="region of interest" description="Disordered" evidence="3">
    <location>
        <begin position="30"/>
        <end position="49"/>
    </location>
</feature>
<feature type="transmembrane region" description="Helical" evidence="4">
    <location>
        <begin position="198"/>
        <end position="217"/>
    </location>
</feature>
<dbReference type="RefSeq" id="WP_238303474.1">
    <property type="nucleotide sequence ID" value="NZ_BPQM01000063.1"/>
</dbReference>
<evidence type="ECO:0000256" key="4">
    <source>
        <dbReference type="SAM" id="Phobius"/>
    </source>
</evidence>
<accession>A0AA37HP99</accession>
<evidence type="ECO:0000256" key="3">
    <source>
        <dbReference type="SAM" id="MobiDB-lite"/>
    </source>
</evidence>
<feature type="signal peptide" evidence="5">
    <location>
        <begin position="1"/>
        <end position="24"/>
    </location>
</feature>
<organism evidence="6 7">
    <name type="scientific">Methylobacterium gregans</name>
    <dbReference type="NCBI Taxonomy" id="374424"/>
    <lineage>
        <taxon>Bacteria</taxon>
        <taxon>Pseudomonadati</taxon>
        <taxon>Pseudomonadota</taxon>
        <taxon>Alphaproteobacteria</taxon>
        <taxon>Hyphomicrobiales</taxon>
        <taxon>Methylobacteriaceae</taxon>
        <taxon>Methylobacterium</taxon>
    </lineage>
</organism>
<name>A0AA37HP99_9HYPH</name>
<keyword evidence="4" id="KW-0812">Transmembrane</keyword>
<sequence>MRACSASALRAAILALGLWAGAPAVVGAHEGHTHGEDAPAAPASTAPRGASSSDALELVAIARNGRVAVFLDRLGTNEPVTDAVVQVETPEGAAAATPMPDGSYGFAAPWSAHPGAYDVLFTVTASGTTDLYPVTLVVPEAPPAPPTAGTSAWATGLAAAHDFRRHLEEADPMPLVIGGIGFLLGVAVTLLMRGRRYLPATALVGLVIALAFAPRAFAGENHGENHGAGHGPGGAHAPQILQMAAPSPGIQDLARRQPDGSIFVPKPTQRVLAVRTTVTASDTLRRTVELPGRIVPDPSASGVVQSSVGGRLSPPATGIFPRLGTRVRKGEVLAYVTPPVQAVDVSDMRQRQGELDQQIVIMERRVERYRKLAPGGAVSQVQLDDAQAELKGLLDRRAALDNIRQQPEALVAPVDGVIAEASAVAGQMASPGVQVFQIVDPARLWVEALSFDALAGGQDATARMADGRMLSLTFMGAGLADRSQAVPLHFAVRDAPAELRTGQFVTVLAATDAQQAGLALPRVSVVRGGNGQSIVYEHTAPERFQPREVRVEPLDAGHVLVVSGLAPGKRIVTQGAELLNQVR</sequence>
<dbReference type="Gene3D" id="2.40.420.20">
    <property type="match status" value="1"/>
</dbReference>
<dbReference type="Gene3D" id="2.40.50.100">
    <property type="match status" value="1"/>
</dbReference>
<evidence type="ECO:0000313" key="7">
    <source>
        <dbReference type="Proteomes" id="UP001055108"/>
    </source>
</evidence>
<evidence type="ECO:0000256" key="2">
    <source>
        <dbReference type="ARBA" id="ARBA00022448"/>
    </source>
</evidence>
<dbReference type="PANTHER" id="PTHR30097:SF4">
    <property type="entry name" value="SLR6042 PROTEIN"/>
    <property type="match status" value="1"/>
</dbReference>
<gene>
    <name evidence="6" type="primary">mdtA_6</name>
    <name evidence="6" type="ORF">NBEOAGPD_2716</name>
</gene>
<evidence type="ECO:0000256" key="5">
    <source>
        <dbReference type="SAM" id="SignalP"/>
    </source>
</evidence>
<dbReference type="AlphaFoldDB" id="A0AA37HP99"/>